<dbReference type="SUPFAM" id="SSF54637">
    <property type="entry name" value="Thioesterase/thiol ester dehydrase-isomerase"/>
    <property type="match status" value="1"/>
</dbReference>
<comment type="caution">
    <text evidence="2">The sequence shown here is derived from an EMBL/GenBank/DDBJ whole genome shotgun (WGS) entry which is preliminary data.</text>
</comment>
<dbReference type="CDD" id="cd03441">
    <property type="entry name" value="R_hydratase_like"/>
    <property type="match status" value="1"/>
</dbReference>
<dbReference type="Proteomes" id="UP001629432">
    <property type="component" value="Unassembled WGS sequence"/>
</dbReference>
<dbReference type="Pfam" id="PF13452">
    <property type="entry name" value="FAS1_DH_region"/>
    <property type="match status" value="1"/>
</dbReference>
<protein>
    <submittedName>
        <fullName evidence="2">MaoC family dehydratase N-terminal domain-containing protein</fullName>
    </submittedName>
</protein>
<reference evidence="2 3" key="1">
    <citation type="journal article" date="2024" name="Chem. Sci.">
        <title>Discovery of megapolipeptins by genome mining of a Burkholderiales bacteria collection.</title>
        <authorList>
            <person name="Paulo B.S."/>
            <person name="Recchia M.J.J."/>
            <person name="Lee S."/>
            <person name="Fergusson C.H."/>
            <person name="Romanowski S.B."/>
            <person name="Hernandez A."/>
            <person name="Krull N."/>
            <person name="Liu D.Y."/>
            <person name="Cavanagh H."/>
            <person name="Bos A."/>
            <person name="Gray C.A."/>
            <person name="Murphy B.T."/>
            <person name="Linington R.G."/>
            <person name="Eustaquio A.S."/>
        </authorList>
    </citation>
    <scope>NUCLEOTIDE SEQUENCE [LARGE SCALE GENOMIC DNA]</scope>
    <source>
        <strain evidence="2 3">RL17-338-BIC-A</strain>
    </source>
</reference>
<evidence type="ECO:0000313" key="2">
    <source>
        <dbReference type="EMBL" id="MFM0640539.1"/>
    </source>
</evidence>
<dbReference type="InterPro" id="IPR039569">
    <property type="entry name" value="FAS1-like_DH_region"/>
</dbReference>
<feature type="domain" description="FAS1-like dehydratase" evidence="1">
    <location>
        <begin position="6"/>
        <end position="137"/>
    </location>
</feature>
<proteinExistence type="predicted"/>
<dbReference type="InterPro" id="IPR016709">
    <property type="entry name" value="HadA-like"/>
</dbReference>
<accession>A0ABW9E0T7</accession>
<name>A0ABW9E0T7_9BURK</name>
<dbReference type="PIRSF" id="PIRSF018072">
    <property type="entry name" value="UCP018072"/>
    <property type="match status" value="1"/>
</dbReference>
<dbReference type="RefSeq" id="WP_408339236.1">
    <property type="nucleotide sequence ID" value="NZ_JAQQCF010000029.1"/>
</dbReference>
<sequence length="146" mass="16213">MIDKRWIGYEIGTSVLPVEPGRLKFFAKAIGETNPVYTNAAIARDAGYADLPAPPTFLFAAELDSGAMFRLLDLMDVPLQRVLHGEQNFEYLEPIIAGDTVTVNSRIKDVYQKKAGALEFIEIESQAVNQRGDPVARMRSVTVIRN</sequence>
<dbReference type="EMBL" id="JAQQCF010000029">
    <property type="protein sequence ID" value="MFM0640539.1"/>
    <property type="molecule type" value="Genomic_DNA"/>
</dbReference>
<organism evidence="2 3">
    <name type="scientific">Paraburkholderia metrosideri</name>
    <dbReference type="NCBI Taxonomy" id="580937"/>
    <lineage>
        <taxon>Bacteria</taxon>
        <taxon>Pseudomonadati</taxon>
        <taxon>Pseudomonadota</taxon>
        <taxon>Betaproteobacteria</taxon>
        <taxon>Burkholderiales</taxon>
        <taxon>Burkholderiaceae</taxon>
        <taxon>Paraburkholderia</taxon>
    </lineage>
</organism>
<gene>
    <name evidence="2" type="ORF">PQQ63_27960</name>
</gene>
<evidence type="ECO:0000313" key="3">
    <source>
        <dbReference type="Proteomes" id="UP001629432"/>
    </source>
</evidence>
<evidence type="ECO:0000259" key="1">
    <source>
        <dbReference type="Pfam" id="PF13452"/>
    </source>
</evidence>
<keyword evidence="3" id="KW-1185">Reference proteome</keyword>
<dbReference type="InterPro" id="IPR029069">
    <property type="entry name" value="HotDog_dom_sf"/>
</dbReference>
<dbReference type="Gene3D" id="3.10.129.10">
    <property type="entry name" value="Hotdog Thioesterase"/>
    <property type="match status" value="1"/>
</dbReference>